<keyword evidence="2" id="KW-0808">Transferase</keyword>
<dbReference type="PROSITE" id="PS51873">
    <property type="entry name" value="TRIAD"/>
    <property type="match status" value="1"/>
</dbReference>
<dbReference type="Gene3D" id="1.20.120.1750">
    <property type="match status" value="1"/>
</dbReference>
<dbReference type="InterPro" id="IPR051628">
    <property type="entry name" value="LUBAC_E3_Ligases"/>
</dbReference>
<keyword evidence="4" id="KW-0677">Repeat</keyword>
<keyword evidence="7" id="KW-0862">Zinc</keyword>
<feature type="compositionally biased region" description="Polar residues" evidence="9">
    <location>
        <begin position="169"/>
        <end position="178"/>
    </location>
</feature>
<dbReference type="CDD" id="cd20353">
    <property type="entry name" value="Rcat_RBR_RNF216"/>
    <property type="match status" value="1"/>
</dbReference>
<evidence type="ECO:0000256" key="4">
    <source>
        <dbReference type="ARBA" id="ARBA00022737"/>
    </source>
</evidence>
<name>A0A6G1JW22_9PLEO</name>
<dbReference type="EMBL" id="MU005782">
    <property type="protein sequence ID" value="KAF2704472.1"/>
    <property type="molecule type" value="Genomic_DNA"/>
</dbReference>
<dbReference type="Proteomes" id="UP000799428">
    <property type="component" value="Unassembled WGS sequence"/>
</dbReference>
<dbReference type="SUPFAM" id="SSF57850">
    <property type="entry name" value="RING/U-box"/>
    <property type="match status" value="1"/>
</dbReference>
<evidence type="ECO:0000256" key="8">
    <source>
        <dbReference type="SAM" id="Coils"/>
    </source>
</evidence>
<evidence type="ECO:0000259" key="10">
    <source>
        <dbReference type="PROSITE" id="PS51873"/>
    </source>
</evidence>
<dbReference type="PANTHER" id="PTHR22770:SF47">
    <property type="entry name" value="E3 UBIQUITIN-PROTEIN LIGASE RNF216"/>
    <property type="match status" value="1"/>
</dbReference>
<evidence type="ECO:0000256" key="1">
    <source>
        <dbReference type="ARBA" id="ARBA00004906"/>
    </source>
</evidence>
<evidence type="ECO:0000313" key="11">
    <source>
        <dbReference type="EMBL" id="KAF2704472.1"/>
    </source>
</evidence>
<dbReference type="InterPro" id="IPR044066">
    <property type="entry name" value="TRIAD_supradom"/>
</dbReference>
<sequence>MDPLAFPRCEEVIDLASDSDDVDLDDFVAYYDLDADALVPNTPLRANDPDNAIDLTALEDIPDIDVPPDLAPPLEPGPAQGAEVAEVLTEPACLQIVLNVLPDISVDHVTKLLEERRHQQRTHEECERLIAKILDDGAYPKEQNEVKTRKRKRGDDEDDDITEYENGRQDLTNDSGYRSNATTLLKDEFLLLPIRHIDNTFEEQRSLFKSYIVLEEQLRNYKKVRSPFTKLARTRNKKGIEFTLIEAGSPLPKELKAAKKRVEQMADRRRAEQETERAEKENLRQAQANDAMGECECCFDAFPKNRMTDCNGATLHYFCMNCAKTYVEGEMGRAKCRPVCFADTSCGGTFSRSQLLEFLGQTSFERLEHLQQQADLAAAGLDFLSECPFCDFKAECPPVEIDREFRCLNPKCEKISCRLCQKETHIPLSCEESKKDGNLTIRHVVEEAMSAALIRKCNRCKHPFVKEHGCNKMSCSHCGNIQCYVCSKNVVNYEHYGHAHTPDSPTKCPLHDNVEARHEEEVKKAAAEAMAKVRSEHPNISEADLMIQVSDRVKQAEQSRIGRANADHNGFPFHMLGNRLVVGPAAPPIAVPLGGRPRPVIRALPAMMRLRNHQVEPMPPRAAEGGPFEYYNNPGFRRNAINAQQPQIAHHHQPQPQPQPGNVALHRHQAAFNLLPLRAPVQGQQQNQEELHPIPNPWELAGVDLDMDFPDQQQRMHHQRQRLLRLQEQQWRQLEQEEREREQRSRQREHEEFEQLQQLEREQLEQFFLEQAAVDEAELEFGNGDMEWYLGGDPERYHDELGALDRRQPQRGFGD</sequence>
<dbReference type="InterPro" id="IPR047545">
    <property type="entry name" value="BRcat_RBR_RNF216"/>
</dbReference>
<dbReference type="GO" id="GO:0008270">
    <property type="term" value="F:zinc ion binding"/>
    <property type="evidence" value="ECO:0007669"/>
    <property type="project" value="UniProtKB-KW"/>
</dbReference>
<keyword evidence="6" id="KW-0833">Ubl conjugation pathway</keyword>
<evidence type="ECO:0000256" key="5">
    <source>
        <dbReference type="ARBA" id="ARBA00022771"/>
    </source>
</evidence>
<dbReference type="Pfam" id="PF26200">
    <property type="entry name" value="Rcat_RNF216"/>
    <property type="match status" value="1"/>
</dbReference>
<feature type="coiled-coil region" evidence="8">
    <location>
        <begin position="724"/>
        <end position="762"/>
    </location>
</feature>
<evidence type="ECO:0000256" key="6">
    <source>
        <dbReference type="ARBA" id="ARBA00022786"/>
    </source>
</evidence>
<feature type="region of interest" description="Disordered" evidence="9">
    <location>
        <begin position="263"/>
        <end position="285"/>
    </location>
</feature>
<dbReference type="CDD" id="cd20339">
    <property type="entry name" value="BRcat_RBR_RNF216"/>
    <property type="match status" value="1"/>
</dbReference>
<dbReference type="OrthoDB" id="10009520at2759"/>
<proteinExistence type="predicted"/>
<feature type="domain" description="RING-type" evidence="10">
    <location>
        <begin position="291"/>
        <end position="504"/>
    </location>
</feature>
<accession>A0A6G1JW22</accession>
<comment type="pathway">
    <text evidence="1">Protein modification; protein ubiquitination.</text>
</comment>
<organism evidence="11 12">
    <name type="scientific">Pleomassaria siparia CBS 279.74</name>
    <dbReference type="NCBI Taxonomy" id="1314801"/>
    <lineage>
        <taxon>Eukaryota</taxon>
        <taxon>Fungi</taxon>
        <taxon>Dikarya</taxon>
        <taxon>Ascomycota</taxon>
        <taxon>Pezizomycotina</taxon>
        <taxon>Dothideomycetes</taxon>
        <taxon>Pleosporomycetidae</taxon>
        <taxon>Pleosporales</taxon>
        <taxon>Pleomassariaceae</taxon>
        <taxon>Pleomassaria</taxon>
    </lineage>
</organism>
<dbReference type="PANTHER" id="PTHR22770">
    <property type="entry name" value="UBIQUITIN CONJUGATING ENZYME 7 INTERACTING PROTEIN-RELATED"/>
    <property type="match status" value="1"/>
</dbReference>
<keyword evidence="12" id="KW-1185">Reference proteome</keyword>
<evidence type="ECO:0000256" key="9">
    <source>
        <dbReference type="SAM" id="MobiDB-lite"/>
    </source>
</evidence>
<evidence type="ECO:0000256" key="2">
    <source>
        <dbReference type="ARBA" id="ARBA00022679"/>
    </source>
</evidence>
<keyword evidence="5" id="KW-0863">Zinc-finger</keyword>
<evidence type="ECO:0000313" key="12">
    <source>
        <dbReference type="Proteomes" id="UP000799428"/>
    </source>
</evidence>
<feature type="compositionally biased region" description="Basic and acidic residues" evidence="9">
    <location>
        <begin position="263"/>
        <end position="283"/>
    </location>
</feature>
<evidence type="ECO:0000256" key="7">
    <source>
        <dbReference type="ARBA" id="ARBA00022833"/>
    </source>
</evidence>
<keyword evidence="3" id="KW-0479">Metal-binding</keyword>
<gene>
    <name evidence="11" type="ORF">K504DRAFT_117072</name>
</gene>
<reference evidence="11" key="1">
    <citation type="journal article" date="2020" name="Stud. Mycol.">
        <title>101 Dothideomycetes genomes: a test case for predicting lifestyles and emergence of pathogens.</title>
        <authorList>
            <person name="Haridas S."/>
            <person name="Albert R."/>
            <person name="Binder M."/>
            <person name="Bloem J."/>
            <person name="Labutti K."/>
            <person name="Salamov A."/>
            <person name="Andreopoulos B."/>
            <person name="Baker S."/>
            <person name="Barry K."/>
            <person name="Bills G."/>
            <person name="Bluhm B."/>
            <person name="Cannon C."/>
            <person name="Castanera R."/>
            <person name="Culley D."/>
            <person name="Daum C."/>
            <person name="Ezra D."/>
            <person name="Gonzalez J."/>
            <person name="Henrissat B."/>
            <person name="Kuo A."/>
            <person name="Liang C."/>
            <person name="Lipzen A."/>
            <person name="Lutzoni F."/>
            <person name="Magnuson J."/>
            <person name="Mondo S."/>
            <person name="Nolan M."/>
            <person name="Ohm R."/>
            <person name="Pangilinan J."/>
            <person name="Park H.-J."/>
            <person name="Ramirez L."/>
            <person name="Alfaro M."/>
            <person name="Sun H."/>
            <person name="Tritt A."/>
            <person name="Yoshinaga Y."/>
            <person name="Zwiers L.-H."/>
            <person name="Turgeon B."/>
            <person name="Goodwin S."/>
            <person name="Spatafora J."/>
            <person name="Crous P."/>
            <person name="Grigoriev I."/>
        </authorList>
    </citation>
    <scope>NUCLEOTIDE SEQUENCE</scope>
    <source>
        <strain evidence="11">CBS 279.74</strain>
    </source>
</reference>
<keyword evidence="8" id="KW-0175">Coiled coil</keyword>
<protein>
    <recommendedName>
        <fullName evidence="10">RING-type domain-containing protein</fullName>
    </recommendedName>
</protein>
<dbReference type="GO" id="GO:0016740">
    <property type="term" value="F:transferase activity"/>
    <property type="evidence" value="ECO:0007669"/>
    <property type="project" value="UniProtKB-KW"/>
</dbReference>
<dbReference type="AlphaFoldDB" id="A0A6G1JW22"/>
<dbReference type="InterPro" id="IPR047546">
    <property type="entry name" value="Rcat_RBR_RNF216"/>
</dbReference>
<evidence type="ECO:0000256" key="3">
    <source>
        <dbReference type="ARBA" id="ARBA00022723"/>
    </source>
</evidence>
<feature type="region of interest" description="Disordered" evidence="9">
    <location>
        <begin position="141"/>
        <end position="178"/>
    </location>
</feature>